<dbReference type="EMBL" id="DRMS01000386">
    <property type="protein sequence ID" value="HFC93185.1"/>
    <property type="molecule type" value="Genomic_DNA"/>
</dbReference>
<name>A0A7V2WVT4_LEUMU</name>
<reference evidence="1" key="1">
    <citation type="journal article" date="2020" name="mSystems">
        <title>Genome- and Community-Level Interaction Insights into Carbon Utilization and Element Cycling Functions of Hydrothermarchaeota in Hydrothermal Sediment.</title>
        <authorList>
            <person name="Zhou Z."/>
            <person name="Liu Y."/>
            <person name="Xu W."/>
            <person name="Pan J."/>
            <person name="Luo Z.H."/>
            <person name="Li M."/>
        </authorList>
    </citation>
    <scope>NUCLEOTIDE SEQUENCE [LARGE SCALE GENOMIC DNA]</scope>
    <source>
        <strain evidence="1">HyVt-493</strain>
    </source>
</reference>
<evidence type="ECO:0000313" key="1">
    <source>
        <dbReference type="EMBL" id="HFC93185.1"/>
    </source>
</evidence>
<organism evidence="1">
    <name type="scientific">Leucothrix mucor</name>
    <dbReference type="NCBI Taxonomy" id="45248"/>
    <lineage>
        <taxon>Bacteria</taxon>
        <taxon>Pseudomonadati</taxon>
        <taxon>Pseudomonadota</taxon>
        <taxon>Gammaproteobacteria</taxon>
        <taxon>Thiotrichales</taxon>
        <taxon>Thiotrichaceae</taxon>
        <taxon>Leucothrix</taxon>
    </lineage>
</organism>
<sequence>MKTFIETKKLVLQQSPIILHIAKEDGKGKVGRAVIREGSLTWYPGYAQKGHKISWARLGELLEEEVPKRKRRKVRGK</sequence>
<gene>
    <name evidence="1" type="ORF">ENJ51_10275</name>
</gene>
<dbReference type="Proteomes" id="UP000885750">
    <property type="component" value="Unassembled WGS sequence"/>
</dbReference>
<proteinExistence type="predicted"/>
<accession>A0A7V2WVT4</accession>
<protein>
    <submittedName>
        <fullName evidence="1">Uncharacterized protein</fullName>
    </submittedName>
</protein>
<dbReference type="AlphaFoldDB" id="A0A7V2WVT4"/>
<comment type="caution">
    <text evidence="1">The sequence shown here is derived from an EMBL/GenBank/DDBJ whole genome shotgun (WGS) entry which is preliminary data.</text>
</comment>